<keyword evidence="2" id="KW-1185">Reference proteome</keyword>
<dbReference type="EMBL" id="JAXCGZ010000750">
    <property type="protein sequence ID" value="KAK7085597.1"/>
    <property type="molecule type" value="Genomic_DNA"/>
</dbReference>
<reference evidence="1 2" key="1">
    <citation type="submission" date="2023-11" db="EMBL/GenBank/DDBJ databases">
        <title>Halocaridina rubra genome assembly.</title>
        <authorList>
            <person name="Smith C."/>
        </authorList>
    </citation>
    <scope>NUCLEOTIDE SEQUENCE [LARGE SCALE GENOMIC DNA]</scope>
    <source>
        <strain evidence="1">EP-1</strain>
        <tissue evidence="1">Whole</tissue>
    </source>
</reference>
<name>A0AAN9AFZ7_HALRR</name>
<evidence type="ECO:0000313" key="1">
    <source>
        <dbReference type="EMBL" id="KAK7085597.1"/>
    </source>
</evidence>
<sequence>TTDTLRFFDITDMTMGKSHIFVTKKRLNPGSFGPKKDGVSSAKFSSPLLGHIRQLREFARFPSRRTSVQLQ</sequence>
<gene>
    <name evidence="1" type="ORF">SK128_022637</name>
</gene>
<accession>A0AAN9AFZ7</accession>
<comment type="caution">
    <text evidence="1">The sequence shown here is derived from an EMBL/GenBank/DDBJ whole genome shotgun (WGS) entry which is preliminary data.</text>
</comment>
<dbReference type="Proteomes" id="UP001381693">
    <property type="component" value="Unassembled WGS sequence"/>
</dbReference>
<organism evidence="1 2">
    <name type="scientific">Halocaridina rubra</name>
    <name type="common">Hawaiian red shrimp</name>
    <dbReference type="NCBI Taxonomy" id="373956"/>
    <lineage>
        <taxon>Eukaryota</taxon>
        <taxon>Metazoa</taxon>
        <taxon>Ecdysozoa</taxon>
        <taxon>Arthropoda</taxon>
        <taxon>Crustacea</taxon>
        <taxon>Multicrustacea</taxon>
        <taxon>Malacostraca</taxon>
        <taxon>Eumalacostraca</taxon>
        <taxon>Eucarida</taxon>
        <taxon>Decapoda</taxon>
        <taxon>Pleocyemata</taxon>
        <taxon>Caridea</taxon>
        <taxon>Atyoidea</taxon>
        <taxon>Atyidae</taxon>
        <taxon>Halocaridina</taxon>
    </lineage>
</organism>
<evidence type="ECO:0000313" key="2">
    <source>
        <dbReference type="Proteomes" id="UP001381693"/>
    </source>
</evidence>
<protein>
    <submittedName>
        <fullName evidence="1">Uncharacterized protein</fullName>
    </submittedName>
</protein>
<dbReference type="AlphaFoldDB" id="A0AAN9AFZ7"/>
<proteinExistence type="predicted"/>
<feature type="non-terminal residue" evidence="1">
    <location>
        <position position="1"/>
    </location>
</feature>